<dbReference type="AlphaFoldDB" id="A0A1M2VMQ6"/>
<sequence>MHVNAAKMQDDRPVSPNLNGADHGERPRLPPLHVLAAGPGTDAAIHAKFGEASVARSEIHLRAHSILHGMRTLRSSVRGGVTRTTCTPAPPQTPHPYAVTRARLRESHLHPRARARHQQPHGQVPAVGLARRVAVI</sequence>
<protein>
    <submittedName>
        <fullName evidence="2">Uncharacterized protein</fullName>
    </submittedName>
</protein>
<comment type="caution">
    <text evidence="2">The sequence shown here is derived from an EMBL/GenBank/DDBJ whole genome shotgun (WGS) entry which is preliminary data.</text>
</comment>
<dbReference type="Proteomes" id="UP000184267">
    <property type="component" value="Unassembled WGS sequence"/>
</dbReference>
<reference evidence="2 3" key="1">
    <citation type="submission" date="2016-10" db="EMBL/GenBank/DDBJ databases">
        <title>Genome sequence of the basidiomycete white-rot fungus Trametes pubescens.</title>
        <authorList>
            <person name="Makela M.R."/>
            <person name="Granchi Z."/>
            <person name="Peng M."/>
            <person name="De Vries R.P."/>
            <person name="Grigoriev I."/>
            <person name="Riley R."/>
            <person name="Hilden K."/>
        </authorList>
    </citation>
    <scope>NUCLEOTIDE SEQUENCE [LARGE SCALE GENOMIC DNA]</scope>
    <source>
        <strain evidence="2 3">FBCC735</strain>
    </source>
</reference>
<feature type="region of interest" description="Disordered" evidence="1">
    <location>
        <begin position="1"/>
        <end position="29"/>
    </location>
</feature>
<keyword evidence="3" id="KW-1185">Reference proteome</keyword>
<proteinExistence type="predicted"/>
<evidence type="ECO:0000313" key="3">
    <source>
        <dbReference type="Proteomes" id="UP000184267"/>
    </source>
</evidence>
<organism evidence="2 3">
    <name type="scientific">Trametes pubescens</name>
    <name type="common">White-rot fungus</name>
    <dbReference type="NCBI Taxonomy" id="154538"/>
    <lineage>
        <taxon>Eukaryota</taxon>
        <taxon>Fungi</taxon>
        <taxon>Dikarya</taxon>
        <taxon>Basidiomycota</taxon>
        <taxon>Agaricomycotina</taxon>
        <taxon>Agaricomycetes</taxon>
        <taxon>Polyporales</taxon>
        <taxon>Polyporaceae</taxon>
        <taxon>Trametes</taxon>
    </lineage>
</organism>
<name>A0A1M2VMQ6_TRAPU</name>
<accession>A0A1M2VMQ6</accession>
<evidence type="ECO:0000256" key="1">
    <source>
        <dbReference type="SAM" id="MobiDB-lite"/>
    </source>
</evidence>
<dbReference type="EMBL" id="MNAD01001008">
    <property type="protein sequence ID" value="OJT08884.1"/>
    <property type="molecule type" value="Genomic_DNA"/>
</dbReference>
<evidence type="ECO:0000313" key="2">
    <source>
        <dbReference type="EMBL" id="OJT08884.1"/>
    </source>
</evidence>
<gene>
    <name evidence="2" type="ORF">TRAPUB_235</name>
</gene>